<evidence type="ECO:0000256" key="4">
    <source>
        <dbReference type="ARBA" id="ARBA00022692"/>
    </source>
</evidence>
<dbReference type="RefSeq" id="WP_009541014.1">
    <property type="nucleotide sequence ID" value="NZ_ANHY01000012.1"/>
</dbReference>
<dbReference type="Proteomes" id="UP000009881">
    <property type="component" value="Unassembled WGS sequence"/>
</dbReference>
<feature type="transmembrane region" description="Helical" evidence="7">
    <location>
        <begin position="363"/>
        <end position="387"/>
    </location>
</feature>
<dbReference type="Pfam" id="PF11821">
    <property type="entry name" value="ActD"/>
    <property type="match status" value="1"/>
</dbReference>
<gene>
    <name evidence="8" type="ORF">C882_0355</name>
</gene>
<dbReference type="GO" id="GO:0005886">
    <property type="term" value="C:plasma membrane"/>
    <property type="evidence" value="ECO:0007669"/>
    <property type="project" value="UniProtKB-SubCell"/>
</dbReference>
<evidence type="ECO:0000256" key="1">
    <source>
        <dbReference type="ARBA" id="ARBA00004651"/>
    </source>
</evidence>
<feature type="transmembrane region" description="Helical" evidence="7">
    <location>
        <begin position="407"/>
        <end position="428"/>
    </location>
</feature>
<sequence length="644" mass="72643">MPGNSIYPRGTTYRGVGDRVASILLDLPTRRRWWTAFLVSGALFLFLPATLVHLFIQGVGVWGVNIPVNWGLAIVNVVWWIGIGHAGTFISAMLLLLGQDWRNSLNRFAEAMTIFAVICAAMYPIIHLGRPQFFYWMLPYPTPFEVWPQFRSPLFWDVMAISTYFTVSLLFWYVGLIPDLASVRDKAKGRFWRVALGLAALGWRGSAMHWVRWRRAYVMLAALAMPLVVSVHSGVSLLFAAGPVPGWHTTIYPPYFVMGALFSGFAVVGMIAVTLRAWFKLYDLVTPRHLDLLAKFMLAIGLMTAYGYLFEALTAWTSGHQFEVDTLRDRLIGPFAPIYWGAVILNFAPIQMLWRRRWRTRPVVLFLVCLSVTVGMWLERYMLIISGLFRDYLPSSWGTYSAPWTEWLLFLGTIGFFLFAFVLFIRFLPMVAISEVKEVLFEERPAKRPAPEPAPRAAEPTNREPARDGLYGVLACYDRADDLVLAARRAVAGGFTRLDCHTPFPVDDLTEVLGLKERRLPWMVTGAGAFGLVFALGLLWYIDVMYYPTPVGGLPLEAWTAYGLPAFEFTVLLAALTAVIGMLALNRLPRLHHPLFEVEAFDRATQDGFFLVLLADDPHFDPARARDFLEGLDPAPALVREVPA</sequence>
<dbReference type="InterPro" id="IPR021776">
    <property type="entry name" value="ActD"/>
</dbReference>
<organism evidence="8 9">
    <name type="scientific">Caenispirillum salinarum AK4</name>
    <dbReference type="NCBI Taxonomy" id="1238182"/>
    <lineage>
        <taxon>Bacteria</taxon>
        <taxon>Pseudomonadati</taxon>
        <taxon>Pseudomonadota</taxon>
        <taxon>Alphaproteobacteria</taxon>
        <taxon>Rhodospirillales</taxon>
        <taxon>Novispirillaceae</taxon>
        <taxon>Caenispirillum</taxon>
    </lineage>
</organism>
<feature type="transmembrane region" description="Helical" evidence="7">
    <location>
        <begin position="562"/>
        <end position="585"/>
    </location>
</feature>
<keyword evidence="6 7" id="KW-0472">Membrane</keyword>
<evidence type="ECO:0000256" key="2">
    <source>
        <dbReference type="ARBA" id="ARBA00008929"/>
    </source>
</evidence>
<feature type="transmembrane region" description="Helical" evidence="7">
    <location>
        <begin position="520"/>
        <end position="542"/>
    </location>
</feature>
<comment type="similarity">
    <text evidence="2">Belongs to the NrfD family.</text>
</comment>
<dbReference type="PANTHER" id="PTHR43044:SF2">
    <property type="entry name" value="POLYSULPHIDE REDUCTASE NRFD"/>
    <property type="match status" value="1"/>
</dbReference>
<dbReference type="EMBL" id="ANHY01000012">
    <property type="protein sequence ID" value="EKV29533.1"/>
    <property type="molecule type" value="Genomic_DNA"/>
</dbReference>
<dbReference type="PANTHER" id="PTHR43044">
    <property type="match status" value="1"/>
</dbReference>
<proteinExistence type="inferred from homology"/>
<feature type="transmembrane region" description="Helical" evidence="7">
    <location>
        <begin position="252"/>
        <end position="275"/>
    </location>
</feature>
<dbReference type="AlphaFoldDB" id="K9HGE1"/>
<accession>K9HGE1</accession>
<keyword evidence="9" id="KW-1185">Reference proteome</keyword>
<evidence type="ECO:0000256" key="3">
    <source>
        <dbReference type="ARBA" id="ARBA00022475"/>
    </source>
</evidence>
<keyword evidence="4 7" id="KW-0812">Transmembrane</keyword>
<feature type="transmembrane region" description="Helical" evidence="7">
    <location>
        <begin position="336"/>
        <end position="354"/>
    </location>
</feature>
<feature type="transmembrane region" description="Helical" evidence="7">
    <location>
        <begin position="154"/>
        <end position="176"/>
    </location>
</feature>
<comment type="subcellular location">
    <subcellularLocation>
        <location evidence="1">Cell membrane</location>
        <topology evidence="1">Multi-pass membrane protein</topology>
    </subcellularLocation>
</comment>
<feature type="transmembrane region" description="Helical" evidence="7">
    <location>
        <begin position="108"/>
        <end position="126"/>
    </location>
</feature>
<dbReference type="OrthoDB" id="9806499at2"/>
<feature type="transmembrane region" description="Helical" evidence="7">
    <location>
        <begin position="68"/>
        <end position="96"/>
    </location>
</feature>
<evidence type="ECO:0000256" key="7">
    <source>
        <dbReference type="SAM" id="Phobius"/>
    </source>
</evidence>
<protein>
    <submittedName>
        <fullName evidence="8">Molybdopterin oxidoreductase</fullName>
    </submittedName>
</protein>
<dbReference type="eggNOG" id="COG5557">
    <property type="taxonomic scope" value="Bacteria"/>
</dbReference>
<comment type="caution">
    <text evidence="8">The sequence shown here is derived from an EMBL/GenBank/DDBJ whole genome shotgun (WGS) entry which is preliminary data.</text>
</comment>
<feature type="transmembrane region" description="Helical" evidence="7">
    <location>
        <begin position="296"/>
        <end position="316"/>
    </location>
</feature>
<evidence type="ECO:0000313" key="9">
    <source>
        <dbReference type="Proteomes" id="UP000009881"/>
    </source>
</evidence>
<reference evidence="8 9" key="1">
    <citation type="journal article" date="2013" name="Genome Announc.">
        <title>Draft Genome Sequence of an Alphaproteobacterium, Caenispirillum salinarum AK4(T), Isolated from a Solar Saltern.</title>
        <authorList>
            <person name="Khatri I."/>
            <person name="Singh A."/>
            <person name="Korpole S."/>
            <person name="Pinnaka A.K."/>
            <person name="Subramanian S."/>
        </authorList>
    </citation>
    <scope>NUCLEOTIDE SEQUENCE [LARGE SCALE GENOMIC DNA]</scope>
    <source>
        <strain evidence="8 9">AK4</strain>
    </source>
</reference>
<feature type="transmembrane region" description="Helical" evidence="7">
    <location>
        <begin position="33"/>
        <end position="56"/>
    </location>
</feature>
<dbReference type="InterPro" id="IPR005614">
    <property type="entry name" value="NrfD-like"/>
</dbReference>
<keyword evidence="5 7" id="KW-1133">Transmembrane helix</keyword>
<dbReference type="STRING" id="1238182.C882_0355"/>
<evidence type="ECO:0000256" key="6">
    <source>
        <dbReference type="ARBA" id="ARBA00023136"/>
    </source>
</evidence>
<feature type="transmembrane region" description="Helical" evidence="7">
    <location>
        <begin position="216"/>
        <end position="240"/>
    </location>
</feature>
<keyword evidence="3" id="KW-1003">Cell membrane</keyword>
<dbReference type="Pfam" id="PF03916">
    <property type="entry name" value="NrfD"/>
    <property type="match status" value="1"/>
</dbReference>
<evidence type="ECO:0000313" key="8">
    <source>
        <dbReference type="EMBL" id="EKV29533.1"/>
    </source>
</evidence>
<dbReference type="PATRIC" id="fig|1238182.3.peg.2570"/>
<dbReference type="eggNOG" id="COG2010">
    <property type="taxonomic scope" value="Bacteria"/>
</dbReference>
<name>K9HGE1_9PROT</name>
<evidence type="ECO:0000256" key="5">
    <source>
        <dbReference type="ARBA" id="ARBA00022989"/>
    </source>
</evidence>